<accession>A0A6M3LJM0</accession>
<name>A0A6M3LJM0_9ZZZZ</name>
<organism evidence="2">
    <name type="scientific">viral metagenome</name>
    <dbReference type="NCBI Taxonomy" id="1070528"/>
    <lineage>
        <taxon>unclassified sequences</taxon>
        <taxon>metagenomes</taxon>
        <taxon>organismal metagenomes</taxon>
    </lineage>
</organism>
<feature type="region of interest" description="Disordered" evidence="1">
    <location>
        <begin position="54"/>
        <end position="77"/>
    </location>
</feature>
<evidence type="ECO:0000256" key="1">
    <source>
        <dbReference type="SAM" id="MobiDB-lite"/>
    </source>
</evidence>
<sequence length="77" mass="9315">MIDEVWVKGIQKIANARIKKTYPLMSEKHFSEADAKILLESYLMLKEEWYEFQRSQQSDNRDNEPRRGKRLRKVSKK</sequence>
<protein>
    <submittedName>
        <fullName evidence="2">Uncharacterized protein</fullName>
    </submittedName>
</protein>
<dbReference type="AlphaFoldDB" id="A0A6M3LJM0"/>
<dbReference type="EMBL" id="MT143130">
    <property type="protein sequence ID" value="QJA93198.1"/>
    <property type="molecule type" value="Genomic_DNA"/>
</dbReference>
<proteinExistence type="predicted"/>
<evidence type="ECO:0000313" key="2">
    <source>
        <dbReference type="EMBL" id="QJA93198.1"/>
    </source>
</evidence>
<reference evidence="2" key="1">
    <citation type="submission" date="2020-03" db="EMBL/GenBank/DDBJ databases">
        <title>The deep terrestrial virosphere.</title>
        <authorList>
            <person name="Holmfeldt K."/>
            <person name="Nilsson E."/>
            <person name="Simone D."/>
            <person name="Lopez-Fernandez M."/>
            <person name="Wu X."/>
            <person name="de Brujin I."/>
            <person name="Lundin D."/>
            <person name="Andersson A."/>
            <person name="Bertilsson S."/>
            <person name="Dopson M."/>
        </authorList>
    </citation>
    <scope>NUCLEOTIDE SEQUENCE</scope>
    <source>
        <strain evidence="2">MM415B04320</strain>
    </source>
</reference>
<gene>
    <name evidence="2" type="ORF">MM415B04320_0002</name>
</gene>
<feature type="compositionally biased region" description="Basic residues" evidence="1">
    <location>
        <begin position="67"/>
        <end position="77"/>
    </location>
</feature>